<keyword evidence="4" id="KW-1185">Reference proteome</keyword>
<gene>
    <name evidence="3" type="ORF">L9S41_04915</name>
</gene>
<feature type="transmembrane region" description="Helical" evidence="1">
    <location>
        <begin position="44"/>
        <end position="61"/>
    </location>
</feature>
<feature type="transmembrane region" description="Helical" evidence="1">
    <location>
        <begin position="131"/>
        <end position="151"/>
    </location>
</feature>
<dbReference type="EMBL" id="CP092109">
    <property type="protein sequence ID" value="UWZ80744.1"/>
    <property type="molecule type" value="Genomic_DNA"/>
</dbReference>
<dbReference type="RefSeq" id="WP_260749108.1">
    <property type="nucleotide sequence ID" value="NZ_CP092109.1"/>
</dbReference>
<dbReference type="PANTHER" id="PTHR43592:SF15">
    <property type="entry name" value="CAAX AMINO TERMINAL PROTEASE FAMILY PROTEIN"/>
    <property type="match status" value="1"/>
</dbReference>
<feature type="transmembrane region" description="Helical" evidence="1">
    <location>
        <begin position="12"/>
        <end position="32"/>
    </location>
</feature>
<feature type="domain" description="CAAX prenyl protease 2/Lysostaphin resistance protein A-like" evidence="2">
    <location>
        <begin position="92"/>
        <end position="167"/>
    </location>
</feature>
<feature type="transmembrane region" description="Helical" evidence="1">
    <location>
        <begin position="158"/>
        <end position="177"/>
    </location>
</feature>
<evidence type="ECO:0000259" key="2">
    <source>
        <dbReference type="Pfam" id="PF02517"/>
    </source>
</evidence>
<accession>A0ABY5ZQH2</accession>
<keyword evidence="3" id="KW-0378">Hydrolase</keyword>
<dbReference type="Proteomes" id="UP001060414">
    <property type="component" value="Chromosome"/>
</dbReference>
<keyword evidence="3" id="KW-0482">Metalloprotease</keyword>
<proteinExistence type="predicted"/>
<keyword evidence="1" id="KW-1133">Transmembrane helix</keyword>
<dbReference type="PANTHER" id="PTHR43592">
    <property type="entry name" value="CAAX AMINO TERMINAL PROTEASE"/>
    <property type="match status" value="1"/>
</dbReference>
<dbReference type="InterPro" id="IPR003675">
    <property type="entry name" value="Rce1/LyrA-like_dom"/>
</dbReference>
<keyword evidence="1" id="KW-0812">Transmembrane</keyword>
<keyword evidence="1" id="KW-0472">Membrane</keyword>
<evidence type="ECO:0000313" key="4">
    <source>
        <dbReference type="Proteomes" id="UP001060414"/>
    </source>
</evidence>
<evidence type="ECO:0000313" key="3">
    <source>
        <dbReference type="EMBL" id="UWZ80744.1"/>
    </source>
</evidence>
<keyword evidence="3" id="KW-0645">Protease</keyword>
<name>A0ABY5ZQH2_9BACT</name>
<sequence length="193" mass="21113">MSKYRFLKLTTLFYAALTLGTLLGSLLLTGRLVPAPLRASWQDAAIAFAATGVLIAALWLLTRLELPFLQRIHAKLAAFKPLLLSLTQTERIYISLWAGISEELLFRGLLQPGLGILAASLIFGALHALTWGYFILATLVGFFLGALFLATDNLLVPMAVHTLYDVFALNLLAWLYARETPSAEDNHIQDAGG</sequence>
<feature type="transmembrane region" description="Helical" evidence="1">
    <location>
        <begin position="104"/>
        <end position="125"/>
    </location>
</feature>
<reference evidence="3" key="1">
    <citation type="journal article" date="2022" name="Environ. Microbiol.">
        <title>Geoalkalibacter halelectricus SAP #1 sp. nov. possessing extracellular electron transfer and mineral#reducing capabilities from a haloalkaline environment.</title>
        <authorList>
            <person name="Yadav S."/>
            <person name="Singh R."/>
            <person name="Sundharam S.S."/>
            <person name="Chaudhary S."/>
            <person name="Krishnamurthi S."/>
            <person name="Patil S.A."/>
        </authorList>
    </citation>
    <scope>NUCLEOTIDE SEQUENCE</scope>
    <source>
        <strain evidence="3">SAP-1</strain>
    </source>
</reference>
<organism evidence="3 4">
    <name type="scientific">Geoalkalibacter halelectricus</name>
    <dbReference type="NCBI Taxonomy" id="2847045"/>
    <lineage>
        <taxon>Bacteria</taxon>
        <taxon>Pseudomonadati</taxon>
        <taxon>Thermodesulfobacteriota</taxon>
        <taxon>Desulfuromonadia</taxon>
        <taxon>Desulfuromonadales</taxon>
        <taxon>Geoalkalibacteraceae</taxon>
        <taxon>Geoalkalibacter</taxon>
    </lineage>
</organism>
<protein>
    <submittedName>
        <fullName evidence="3">CPBP family intramembrane metalloprotease</fullName>
    </submittedName>
</protein>
<dbReference type="GO" id="GO:0008237">
    <property type="term" value="F:metallopeptidase activity"/>
    <property type="evidence" value="ECO:0007669"/>
    <property type="project" value="UniProtKB-KW"/>
</dbReference>
<evidence type="ECO:0000256" key="1">
    <source>
        <dbReference type="SAM" id="Phobius"/>
    </source>
</evidence>
<dbReference type="Pfam" id="PF02517">
    <property type="entry name" value="Rce1-like"/>
    <property type="match status" value="1"/>
</dbReference>